<dbReference type="HOGENOM" id="CLU_2335471_0_0_1"/>
<gene>
    <name evidence="1" type="ORF">CAEBREN_24391</name>
</gene>
<keyword evidence="2" id="KW-1185">Reference proteome</keyword>
<dbReference type="Proteomes" id="UP000008068">
    <property type="component" value="Unassembled WGS sequence"/>
</dbReference>
<evidence type="ECO:0000313" key="2">
    <source>
        <dbReference type="Proteomes" id="UP000008068"/>
    </source>
</evidence>
<accession>G0NIQ6</accession>
<dbReference type="AlphaFoldDB" id="G0NIQ6"/>
<dbReference type="EMBL" id="GL379892">
    <property type="protein sequence ID" value="EGT32010.1"/>
    <property type="molecule type" value="Genomic_DNA"/>
</dbReference>
<sequence length="98" mass="11456">MQQRSTEKWDLFLQIFSNLLYAMIIFDCHTRESNVSLLSDNEEEYHKPTNFSLAISGIPLALLVLRDVRFLVVTTENPGEEILEDLKKKYETVLDHLQ</sequence>
<reference evidence="2" key="1">
    <citation type="submission" date="2011-07" db="EMBL/GenBank/DDBJ databases">
        <authorList>
            <consortium name="Caenorhabditis brenneri Sequencing and Analysis Consortium"/>
            <person name="Wilson R.K."/>
        </authorList>
    </citation>
    <scope>NUCLEOTIDE SEQUENCE [LARGE SCALE GENOMIC DNA]</scope>
    <source>
        <strain evidence="2">PB2801</strain>
    </source>
</reference>
<name>G0NIQ6_CAEBE</name>
<proteinExistence type="predicted"/>
<organism evidence="2">
    <name type="scientific">Caenorhabditis brenneri</name>
    <name type="common">Nematode worm</name>
    <dbReference type="NCBI Taxonomy" id="135651"/>
    <lineage>
        <taxon>Eukaryota</taxon>
        <taxon>Metazoa</taxon>
        <taxon>Ecdysozoa</taxon>
        <taxon>Nematoda</taxon>
        <taxon>Chromadorea</taxon>
        <taxon>Rhabditida</taxon>
        <taxon>Rhabditina</taxon>
        <taxon>Rhabditomorpha</taxon>
        <taxon>Rhabditoidea</taxon>
        <taxon>Rhabditidae</taxon>
        <taxon>Peloderinae</taxon>
        <taxon>Caenorhabditis</taxon>
    </lineage>
</organism>
<evidence type="ECO:0000313" key="1">
    <source>
        <dbReference type="EMBL" id="EGT32010.1"/>
    </source>
</evidence>
<dbReference type="InParanoid" id="G0NIQ6"/>
<protein>
    <submittedName>
        <fullName evidence="1">Uncharacterized protein</fullName>
    </submittedName>
</protein>